<dbReference type="PANTHER" id="PTHR38095:SF1">
    <property type="entry name" value="ANAEROBIC DIMETHYL SULFOXIDE REDUCTASE CHAIN YNFH"/>
    <property type="match status" value="1"/>
</dbReference>
<proteinExistence type="predicted"/>
<dbReference type="AlphaFoldDB" id="A0A380TS16"/>
<feature type="transmembrane region" description="Helical" evidence="1">
    <location>
        <begin position="112"/>
        <end position="130"/>
    </location>
</feature>
<dbReference type="Pfam" id="PF04976">
    <property type="entry name" value="DmsC"/>
    <property type="match status" value="1"/>
</dbReference>
<dbReference type="GO" id="GO:0009390">
    <property type="term" value="C:dimethyl sulfoxide reductase complex"/>
    <property type="evidence" value="ECO:0007669"/>
    <property type="project" value="TreeGrafter"/>
</dbReference>
<dbReference type="Proteomes" id="UP000254649">
    <property type="component" value="Unassembled WGS sequence"/>
</dbReference>
<evidence type="ECO:0000256" key="1">
    <source>
        <dbReference type="SAM" id="Phobius"/>
    </source>
</evidence>
<feature type="transmembrane region" description="Helical" evidence="1">
    <location>
        <begin position="180"/>
        <end position="201"/>
    </location>
</feature>
<keyword evidence="1" id="KW-0472">Membrane</keyword>
<feature type="transmembrane region" description="Helical" evidence="1">
    <location>
        <begin position="246"/>
        <end position="268"/>
    </location>
</feature>
<dbReference type="InterPro" id="IPR007059">
    <property type="entry name" value="DmsC"/>
</dbReference>
<dbReference type="GO" id="GO:0005886">
    <property type="term" value="C:plasma membrane"/>
    <property type="evidence" value="ECO:0007669"/>
    <property type="project" value="TreeGrafter"/>
</dbReference>
<feature type="transmembrane region" description="Helical" evidence="1">
    <location>
        <begin position="6"/>
        <end position="26"/>
    </location>
</feature>
<dbReference type="GO" id="GO:0009389">
    <property type="term" value="F:dimethyl sulfoxide reductase activity"/>
    <property type="evidence" value="ECO:0007669"/>
    <property type="project" value="TreeGrafter"/>
</dbReference>
<evidence type="ECO:0000313" key="2">
    <source>
        <dbReference type="EMBL" id="SUT91072.1"/>
    </source>
</evidence>
<feature type="transmembrane region" description="Helical" evidence="1">
    <location>
        <begin position="150"/>
        <end position="168"/>
    </location>
</feature>
<keyword evidence="1" id="KW-1133">Transmembrane helix</keyword>
<feature type="transmembrane region" description="Helical" evidence="1">
    <location>
        <begin position="47"/>
        <end position="66"/>
    </location>
</feature>
<protein>
    <submittedName>
        <fullName evidence="2">Anaerobic dimethyl sulfoxide reductase subunit C</fullName>
    </submittedName>
</protein>
<gene>
    <name evidence="2" type="primary">dmsC</name>
    <name evidence="2" type="ORF">NCTC10801_01363</name>
</gene>
<feature type="transmembrane region" description="Helical" evidence="1">
    <location>
        <begin position="221"/>
        <end position="239"/>
    </location>
</feature>
<keyword evidence="1" id="KW-0812">Transmembrane</keyword>
<dbReference type="PANTHER" id="PTHR38095">
    <property type="entry name" value="ANAEROBIC DIMETHYL SULFOXIDE REDUCTASE CHAIN YNFH"/>
    <property type="match status" value="1"/>
</dbReference>
<sequence>MNGLHELPLIIFTVLAQSVVGAWLLFSWVLCQSNTAQSKQYLHKAMFLLLVLLGIGFFCSILHLGSPFRAFNSLNRVGSSMLSNEIASGAVFFTFAGVYWLLSILGKMPGALAKIWLILTALLGLVFMYMMNNVYHINTVPTWNSALTSWQFYLTVIIGGSALGYALLNVNPYKEYRLCFVPYIYLAGLFFAVVVVIYQAFGLSHIHSSVQQAVDLVPDFANLQALRFTLLALAAITICKLPKTSLLSLAALAVLFSEMIGRLLFYGLHMTVGMAVAG</sequence>
<evidence type="ECO:0000313" key="3">
    <source>
        <dbReference type="Proteomes" id="UP000254649"/>
    </source>
</evidence>
<accession>A0A380TS16</accession>
<name>A0A380TS16_9PAST</name>
<feature type="transmembrane region" description="Helical" evidence="1">
    <location>
        <begin position="86"/>
        <end position="105"/>
    </location>
</feature>
<organism evidence="2 3">
    <name type="scientific">[Actinobacillus] rossii</name>
    <dbReference type="NCBI Taxonomy" id="123820"/>
    <lineage>
        <taxon>Bacteria</taxon>
        <taxon>Pseudomonadati</taxon>
        <taxon>Pseudomonadota</taxon>
        <taxon>Gammaproteobacteria</taxon>
        <taxon>Pasteurellales</taxon>
        <taxon>Pasteurellaceae</taxon>
    </lineage>
</organism>
<dbReference type="OrthoDB" id="4394845at2"/>
<reference evidence="2 3" key="1">
    <citation type="submission" date="2018-06" db="EMBL/GenBank/DDBJ databases">
        <authorList>
            <consortium name="Pathogen Informatics"/>
            <person name="Doyle S."/>
        </authorList>
    </citation>
    <scope>NUCLEOTIDE SEQUENCE [LARGE SCALE GENOMIC DNA]</scope>
    <source>
        <strain evidence="2 3">NCTC10801</strain>
    </source>
</reference>
<dbReference type="GO" id="GO:0019645">
    <property type="term" value="P:anaerobic electron transport chain"/>
    <property type="evidence" value="ECO:0007669"/>
    <property type="project" value="InterPro"/>
</dbReference>
<keyword evidence="3" id="KW-1185">Reference proteome</keyword>
<dbReference type="EMBL" id="UFRQ01000003">
    <property type="protein sequence ID" value="SUT91072.1"/>
    <property type="molecule type" value="Genomic_DNA"/>
</dbReference>